<dbReference type="SUPFAM" id="SSF103481">
    <property type="entry name" value="Multidrug resistance efflux transporter EmrE"/>
    <property type="match status" value="2"/>
</dbReference>
<evidence type="ECO:0000256" key="2">
    <source>
        <dbReference type="ARBA" id="ARBA00007362"/>
    </source>
</evidence>
<evidence type="ECO:0000313" key="9">
    <source>
        <dbReference type="Proteomes" id="UP000574067"/>
    </source>
</evidence>
<comment type="subcellular location">
    <subcellularLocation>
        <location evidence="1">Membrane</location>
        <topology evidence="1">Multi-pass membrane protein</topology>
    </subcellularLocation>
</comment>
<gene>
    <name evidence="8" type="ORF">HHL10_14750</name>
</gene>
<feature type="transmembrane region" description="Helical" evidence="6">
    <location>
        <begin position="280"/>
        <end position="297"/>
    </location>
</feature>
<dbReference type="InterPro" id="IPR050638">
    <property type="entry name" value="AA-Vitamin_Transporters"/>
</dbReference>
<dbReference type="EMBL" id="JABBFW010000009">
    <property type="protein sequence ID" value="NML16237.1"/>
    <property type="molecule type" value="Genomic_DNA"/>
</dbReference>
<name>A0A848F7Z0_9BURK</name>
<feature type="transmembrane region" description="Helical" evidence="6">
    <location>
        <begin position="102"/>
        <end position="121"/>
    </location>
</feature>
<evidence type="ECO:0000256" key="5">
    <source>
        <dbReference type="ARBA" id="ARBA00023136"/>
    </source>
</evidence>
<dbReference type="Pfam" id="PF00892">
    <property type="entry name" value="EamA"/>
    <property type="match status" value="2"/>
</dbReference>
<sequence length="300" mass="31049">MSERKNNLDTRAVAAVLLCCGLWGLNQVATKVALAEIPPLLQAGLRSAGAAVLVTLWARWRGIALGGAPVGSWRGGLLAGALFAAEFGCVFIGLLHTSASRMVVFIYLAPFVVALGMPLIARVERLSRVQAAGLLVAFAGVAWAFGESFNGPAAAGSRQWLGDALGVLAAVLWGCTTLAIRGSRLSTAPAEVTLLYQLGVSGVLLIAASMLVGEGLPARVGALSLSMLGFQTVVVCFASYLLWFELLRRYPATKLSAFTLLTPVAGLGAGVLLLQEPLTARLLAAAAAVCVGIAAVNRPR</sequence>
<evidence type="ECO:0000256" key="1">
    <source>
        <dbReference type="ARBA" id="ARBA00004141"/>
    </source>
</evidence>
<reference evidence="8 9" key="1">
    <citation type="submission" date="2020-04" db="EMBL/GenBank/DDBJ databases">
        <title>Azohydromonas sp. isolated from soil.</title>
        <authorList>
            <person name="Dahal R.H."/>
        </authorList>
    </citation>
    <scope>NUCLEOTIDE SEQUENCE [LARGE SCALE GENOMIC DNA]</scope>
    <source>
        <strain evidence="8 9">G-1-1-14</strain>
    </source>
</reference>
<protein>
    <submittedName>
        <fullName evidence="8">DMT family transporter</fullName>
    </submittedName>
</protein>
<keyword evidence="3 6" id="KW-0812">Transmembrane</keyword>
<feature type="transmembrane region" description="Helical" evidence="6">
    <location>
        <begin position="128"/>
        <end position="145"/>
    </location>
</feature>
<evidence type="ECO:0000256" key="6">
    <source>
        <dbReference type="SAM" id="Phobius"/>
    </source>
</evidence>
<dbReference type="PANTHER" id="PTHR32322">
    <property type="entry name" value="INNER MEMBRANE TRANSPORTER"/>
    <property type="match status" value="1"/>
</dbReference>
<feature type="domain" description="EamA" evidence="7">
    <location>
        <begin position="12"/>
        <end position="144"/>
    </location>
</feature>
<feature type="domain" description="EamA" evidence="7">
    <location>
        <begin position="161"/>
        <end position="297"/>
    </location>
</feature>
<comment type="caution">
    <text evidence="8">The sequence shown here is derived from an EMBL/GenBank/DDBJ whole genome shotgun (WGS) entry which is preliminary data.</text>
</comment>
<keyword evidence="9" id="KW-1185">Reference proteome</keyword>
<feature type="transmembrane region" description="Helical" evidence="6">
    <location>
        <begin position="218"/>
        <end position="243"/>
    </location>
</feature>
<keyword evidence="4 6" id="KW-1133">Transmembrane helix</keyword>
<dbReference type="InterPro" id="IPR037185">
    <property type="entry name" value="EmrE-like"/>
</dbReference>
<evidence type="ECO:0000313" key="8">
    <source>
        <dbReference type="EMBL" id="NML16237.1"/>
    </source>
</evidence>
<feature type="transmembrane region" description="Helical" evidence="6">
    <location>
        <begin position="192"/>
        <end position="212"/>
    </location>
</feature>
<feature type="transmembrane region" description="Helical" evidence="6">
    <location>
        <begin position="76"/>
        <end position="96"/>
    </location>
</feature>
<feature type="transmembrane region" description="Helical" evidence="6">
    <location>
        <begin position="160"/>
        <end position="180"/>
    </location>
</feature>
<comment type="similarity">
    <text evidence="2">Belongs to the EamA transporter family.</text>
</comment>
<dbReference type="GO" id="GO:0016020">
    <property type="term" value="C:membrane"/>
    <property type="evidence" value="ECO:0007669"/>
    <property type="project" value="UniProtKB-SubCell"/>
</dbReference>
<evidence type="ECO:0000256" key="3">
    <source>
        <dbReference type="ARBA" id="ARBA00022692"/>
    </source>
</evidence>
<dbReference type="RefSeq" id="WP_169161143.1">
    <property type="nucleotide sequence ID" value="NZ_JABBFW010000009.1"/>
</dbReference>
<dbReference type="PANTHER" id="PTHR32322:SF2">
    <property type="entry name" value="EAMA DOMAIN-CONTAINING PROTEIN"/>
    <property type="match status" value="1"/>
</dbReference>
<feature type="transmembrane region" description="Helical" evidence="6">
    <location>
        <begin position="255"/>
        <end position="274"/>
    </location>
</feature>
<evidence type="ECO:0000259" key="7">
    <source>
        <dbReference type="Pfam" id="PF00892"/>
    </source>
</evidence>
<feature type="transmembrane region" description="Helical" evidence="6">
    <location>
        <begin position="45"/>
        <end position="64"/>
    </location>
</feature>
<proteinExistence type="inferred from homology"/>
<evidence type="ECO:0000256" key="4">
    <source>
        <dbReference type="ARBA" id="ARBA00022989"/>
    </source>
</evidence>
<dbReference type="AlphaFoldDB" id="A0A848F7Z0"/>
<organism evidence="8 9">
    <name type="scientific">Azohydromonas caseinilytica</name>
    <dbReference type="NCBI Taxonomy" id="2728836"/>
    <lineage>
        <taxon>Bacteria</taxon>
        <taxon>Pseudomonadati</taxon>
        <taxon>Pseudomonadota</taxon>
        <taxon>Betaproteobacteria</taxon>
        <taxon>Burkholderiales</taxon>
        <taxon>Sphaerotilaceae</taxon>
        <taxon>Azohydromonas</taxon>
    </lineage>
</organism>
<keyword evidence="5 6" id="KW-0472">Membrane</keyword>
<dbReference type="InterPro" id="IPR000620">
    <property type="entry name" value="EamA_dom"/>
</dbReference>
<dbReference type="Proteomes" id="UP000574067">
    <property type="component" value="Unassembled WGS sequence"/>
</dbReference>
<accession>A0A848F7Z0</accession>